<evidence type="ECO:0000259" key="1">
    <source>
        <dbReference type="PROSITE" id="PS01186"/>
    </source>
</evidence>
<evidence type="ECO:0000313" key="3">
    <source>
        <dbReference type="Proteomes" id="UP000194236"/>
    </source>
</evidence>
<feature type="non-terminal residue" evidence="2">
    <location>
        <position position="1"/>
    </location>
</feature>
<dbReference type="Proteomes" id="UP000194236">
    <property type="component" value="Unassembled WGS sequence"/>
</dbReference>
<proteinExistence type="predicted"/>
<evidence type="ECO:0000313" key="2">
    <source>
        <dbReference type="EMBL" id="OTF84222.1"/>
    </source>
</evidence>
<dbReference type="PANTHER" id="PTHR22963:SF39">
    <property type="entry name" value="DUMPY"/>
    <property type="match status" value="1"/>
</dbReference>
<gene>
    <name evidence="2" type="ORF">BLA29_008012</name>
</gene>
<dbReference type="InterPro" id="IPR000742">
    <property type="entry name" value="EGF"/>
</dbReference>
<organism evidence="2 3">
    <name type="scientific">Euroglyphus maynei</name>
    <name type="common">Mayne's house dust mite</name>
    <dbReference type="NCBI Taxonomy" id="6958"/>
    <lineage>
        <taxon>Eukaryota</taxon>
        <taxon>Metazoa</taxon>
        <taxon>Ecdysozoa</taxon>
        <taxon>Arthropoda</taxon>
        <taxon>Chelicerata</taxon>
        <taxon>Arachnida</taxon>
        <taxon>Acari</taxon>
        <taxon>Acariformes</taxon>
        <taxon>Sarcoptiformes</taxon>
        <taxon>Astigmata</taxon>
        <taxon>Psoroptidia</taxon>
        <taxon>Analgoidea</taxon>
        <taxon>Pyroglyphidae</taxon>
        <taxon>Pyroglyphinae</taxon>
        <taxon>Euroglyphus</taxon>
    </lineage>
</organism>
<sequence length="234" mass="25570">PDDYCEQDQACSLGKICENNRCIDGCRNDANCRFEETCINKQCQNPCELFGACGQNALCKPLNHDRICTCIPDFTGDPRISCERVLPPPECFSDVECPTEHICKNQHGCRSTLNCPKDKTCVQEKCINPCKQSGACGRNAICLASSHVAVCSCPNGFIGDPNVECKEIPPECRSDDDCGMERICLKQKCIVGCRMHGNCPMDKACVNGLCQSPCSIGGMCGVNTICRAERHEAQ</sequence>
<dbReference type="PANTHER" id="PTHR22963">
    <property type="entry name" value="ENDOGLIN-RELATED"/>
    <property type="match status" value="1"/>
</dbReference>
<feature type="domain" description="EGF-like" evidence="1">
    <location>
        <begin position="151"/>
        <end position="165"/>
    </location>
</feature>
<dbReference type="PROSITE" id="PS01186">
    <property type="entry name" value="EGF_2"/>
    <property type="match status" value="1"/>
</dbReference>
<reference evidence="2 3" key="1">
    <citation type="submission" date="2017-03" db="EMBL/GenBank/DDBJ databases">
        <title>Genome Survey of Euroglyphus maynei.</title>
        <authorList>
            <person name="Arlian L.G."/>
            <person name="Morgan M.S."/>
            <person name="Rider S.D."/>
        </authorList>
    </citation>
    <scope>NUCLEOTIDE SEQUENCE [LARGE SCALE GENOMIC DNA]</scope>
    <source>
        <strain evidence="2">Arlian Lab</strain>
        <tissue evidence="2">Whole body</tissue>
    </source>
</reference>
<comment type="caution">
    <text evidence="2">The sequence shown here is derived from an EMBL/GenBank/DDBJ whole genome shotgun (WGS) entry which is preliminary data.</text>
</comment>
<keyword evidence="3" id="KW-1185">Reference proteome</keyword>
<dbReference type="OrthoDB" id="4405280at2759"/>
<dbReference type="EMBL" id="MUJZ01000095">
    <property type="protein sequence ID" value="OTF84222.1"/>
    <property type="molecule type" value="Genomic_DNA"/>
</dbReference>
<name>A0A1Y3BTX8_EURMA</name>
<protein>
    <recommendedName>
        <fullName evidence="1">EGF-like domain-containing protein</fullName>
    </recommendedName>
</protein>
<dbReference type="SMART" id="SM00181">
    <property type="entry name" value="EGF"/>
    <property type="match status" value="2"/>
</dbReference>
<accession>A0A1Y3BTX8</accession>
<dbReference type="AlphaFoldDB" id="A0A1Y3BTX8"/>
<feature type="non-terminal residue" evidence="2">
    <location>
        <position position="234"/>
    </location>
</feature>